<proteinExistence type="predicted"/>
<organism evidence="1 2">
    <name type="scientific">Bubo bubo</name>
    <name type="common">Eurasian eagle-owl</name>
    <name type="synonym">Strix bubo</name>
    <dbReference type="NCBI Taxonomy" id="30461"/>
    <lineage>
        <taxon>Eukaryota</taxon>
        <taxon>Metazoa</taxon>
        <taxon>Chordata</taxon>
        <taxon>Craniata</taxon>
        <taxon>Vertebrata</taxon>
        <taxon>Euteleostomi</taxon>
        <taxon>Archelosauria</taxon>
        <taxon>Archosauria</taxon>
        <taxon>Dinosauria</taxon>
        <taxon>Saurischia</taxon>
        <taxon>Theropoda</taxon>
        <taxon>Coelurosauria</taxon>
        <taxon>Aves</taxon>
        <taxon>Neognathae</taxon>
        <taxon>Neoaves</taxon>
        <taxon>Telluraves</taxon>
        <taxon>Strigiformes</taxon>
        <taxon>Strigidae</taxon>
        <taxon>Bubo</taxon>
    </lineage>
</organism>
<reference evidence="1" key="1">
    <citation type="submission" date="2025-08" db="UniProtKB">
        <authorList>
            <consortium name="Ensembl"/>
        </authorList>
    </citation>
    <scope>IDENTIFICATION</scope>
</reference>
<keyword evidence="2" id="KW-1185">Reference proteome</keyword>
<protein>
    <submittedName>
        <fullName evidence="1">Uncharacterized protein</fullName>
    </submittedName>
</protein>
<dbReference type="Ensembl" id="ENSBOBT00000010014.1">
    <property type="protein sequence ID" value="ENSBOBP00000009768.1"/>
    <property type="gene ID" value="ENSBOBG00000006304.1"/>
</dbReference>
<dbReference type="Proteomes" id="UP000694567">
    <property type="component" value="Unplaced"/>
</dbReference>
<evidence type="ECO:0000313" key="2">
    <source>
        <dbReference type="Proteomes" id="UP000694567"/>
    </source>
</evidence>
<reference evidence="1" key="2">
    <citation type="submission" date="2025-09" db="UniProtKB">
        <authorList>
            <consortium name="Ensembl"/>
        </authorList>
    </citation>
    <scope>IDENTIFICATION</scope>
</reference>
<accession>A0A8C0EW09</accession>
<dbReference type="AlphaFoldDB" id="A0A8C0EW09"/>
<evidence type="ECO:0000313" key="1">
    <source>
        <dbReference type="Ensembl" id="ENSBOBP00000009768.1"/>
    </source>
</evidence>
<sequence length="111" mass="12086">MSNVNLSPVKLKKVSLLQICVSRLSPHVGLPVFVKCWIIFHQSPLLVGERGCAGGTHKSAGVTLQVYLVVLVAQESIASHIKWVHQWVTHTRSCLEFMPLAPGKRPPALGG</sequence>
<name>A0A8C0EW09_BUBBB</name>